<dbReference type="AlphaFoldDB" id="A0A2T3B702"/>
<keyword evidence="1" id="KW-0175">Coiled coil</keyword>
<feature type="compositionally biased region" description="Polar residues" evidence="2">
    <location>
        <begin position="327"/>
        <end position="337"/>
    </location>
</feature>
<dbReference type="Pfam" id="PF03114">
    <property type="entry name" value="BAR"/>
    <property type="match status" value="1"/>
</dbReference>
<feature type="region of interest" description="Disordered" evidence="2">
    <location>
        <begin position="235"/>
        <end position="432"/>
    </location>
</feature>
<name>A0A2T3B702_AMORE</name>
<protein>
    <recommendedName>
        <fullName evidence="3">BAR domain-containing protein</fullName>
    </recommendedName>
</protein>
<dbReference type="CDD" id="cd07593">
    <property type="entry name" value="BAR_MUG137_fungi"/>
    <property type="match status" value="1"/>
</dbReference>
<dbReference type="OrthoDB" id="14167at2759"/>
<evidence type="ECO:0000256" key="2">
    <source>
        <dbReference type="SAM" id="MobiDB-lite"/>
    </source>
</evidence>
<sequence>MNINRKLDRVKQWAGEKMGAEAKTNVSEEFKALELEMALRHDGMEKLQKSMTVYVKSLSRRNDTEDKEKTLPVAYLGQTMMHHGEDFEPDSDFGNCLIGMGRANDRIARFQEAYVANATSGWLESVERSLVMMKEYQAARKKLENRRLAYDASLTKMQKNKKEDFRTEEELRSQKAKYEESNEDVLRRMEDIKEAEADSVADLHAFLEAELEYYDRCREELLRLKRDWPARNVPVQRERRPTGRSRSNTARSFGGERYNIYEEPPMPVPDPEPVRQYIRSQTRVPAPSRLETPIDTRTRDEYSSSPSRPNIGRATTFQGPTTIYRESPTSNRQNSIPNELALRGQLRQTNRINTGTDLFGDPSDESTINSASPDRSYGARSVSPATSHESSENRTATGKKAPPPPPPSRAKKPPPPPPMKRADISSSGINRS</sequence>
<evidence type="ECO:0000313" key="4">
    <source>
        <dbReference type="EMBL" id="PSS22549.1"/>
    </source>
</evidence>
<feature type="compositionally biased region" description="Polar residues" evidence="2">
    <location>
        <begin position="383"/>
        <end position="396"/>
    </location>
</feature>
<keyword evidence="5" id="KW-1185">Reference proteome</keyword>
<dbReference type="InterPro" id="IPR004148">
    <property type="entry name" value="BAR_dom"/>
</dbReference>
<evidence type="ECO:0000256" key="1">
    <source>
        <dbReference type="SAM" id="Coils"/>
    </source>
</evidence>
<dbReference type="EMBL" id="KZ679009">
    <property type="protein sequence ID" value="PSS22549.1"/>
    <property type="molecule type" value="Genomic_DNA"/>
</dbReference>
<dbReference type="GO" id="GO:0005737">
    <property type="term" value="C:cytoplasm"/>
    <property type="evidence" value="ECO:0007669"/>
    <property type="project" value="InterPro"/>
</dbReference>
<dbReference type="Gene3D" id="1.20.1270.60">
    <property type="entry name" value="Arfaptin homology (AH) domain/BAR domain"/>
    <property type="match status" value="1"/>
</dbReference>
<dbReference type="STRING" id="857342.A0A2T3B702"/>
<feature type="compositionally biased region" description="Basic and acidic residues" evidence="2">
    <location>
        <begin position="292"/>
        <end position="302"/>
    </location>
</feature>
<proteinExistence type="predicted"/>
<dbReference type="GeneID" id="36571873"/>
<feature type="compositionally biased region" description="Pro residues" evidence="2">
    <location>
        <begin position="401"/>
        <end position="419"/>
    </location>
</feature>
<dbReference type="InterPro" id="IPR027267">
    <property type="entry name" value="AH/BAR_dom_sf"/>
</dbReference>
<dbReference type="PROSITE" id="PS51021">
    <property type="entry name" value="BAR"/>
    <property type="match status" value="1"/>
</dbReference>
<dbReference type="InParanoid" id="A0A2T3B702"/>
<gene>
    <name evidence="4" type="ORF">M430DRAFT_18097</name>
</gene>
<dbReference type="Proteomes" id="UP000241818">
    <property type="component" value="Unassembled WGS sequence"/>
</dbReference>
<organism evidence="4 5">
    <name type="scientific">Amorphotheca resinae ATCC 22711</name>
    <dbReference type="NCBI Taxonomy" id="857342"/>
    <lineage>
        <taxon>Eukaryota</taxon>
        <taxon>Fungi</taxon>
        <taxon>Dikarya</taxon>
        <taxon>Ascomycota</taxon>
        <taxon>Pezizomycotina</taxon>
        <taxon>Leotiomycetes</taxon>
        <taxon>Helotiales</taxon>
        <taxon>Amorphothecaceae</taxon>
        <taxon>Amorphotheca</taxon>
    </lineage>
</organism>
<accession>A0A2T3B702</accession>
<feature type="compositionally biased region" description="Polar residues" evidence="2">
    <location>
        <begin position="346"/>
        <end position="356"/>
    </location>
</feature>
<reference evidence="4 5" key="1">
    <citation type="journal article" date="2018" name="New Phytol.">
        <title>Comparative genomics and transcriptomics depict ericoid mycorrhizal fungi as versatile saprotrophs and plant mutualists.</title>
        <authorList>
            <person name="Martino E."/>
            <person name="Morin E."/>
            <person name="Grelet G.A."/>
            <person name="Kuo A."/>
            <person name="Kohler A."/>
            <person name="Daghino S."/>
            <person name="Barry K.W."/>
            <person name="Cichocki N."/>
            <person name="Clum A."/>
            <person name="Dockter R.B."/>
            <person name="Hainaut M."/>
            <person name="Kuo R.C."/>
            <person name="LaButti K."/>
            <person name="Lindahl B.D."/>
            <person name="Lindquist E.A."/>
            <person name="Lipzen A."/>
            <person name="Khouja H.R."/>
            <person name="Magnuson J."/>
            <person name="Murat C."/>
            <person name="Ohm R.A."/>
            <person name="Singer S.W."/>
            <person name="Spatafora J.W."/>
            <person name="Wang M."/>
            <person name="Veneault-Fourrey C."/>
            <person name="Henrissat B."/>
            <person name="Grigoriev I.V."/>
            <person name="Martin F.M."/>
            <person name="Perotto S."/>
        </authorList>
    </citation>
    <scope>NUCLEOTIDE SEQUENCE [LARGE SCALE GENOMIC DNA]</scope>
    <source>
        <strain evidence="4 5">ATCC 22711</strain>
    </source>
</reference>
<evidence type="ECO:0000313" key="5">
    <source>
        <dbReference type="Proteomes" id="UP000241818"/>
    </source>
</evidence>
<evidence type="ECO:0000259" key="3">
    <source>
        <dbReference type="PROSITE" id="PS51021"/>
    </source>
</evidence>
<dbReference type="SMART" id="SM00721">
    <property type="entry name" value="BAR"/>
    <property type="match status" value="1"/>
</dbReference>
<dbReference type="SUPFAM" id="SSF103657">
    <property type="entry name" value="BAR/IMD domain-like"/>
    <property type="match status" value="1"/>
</dbReference>
<feature type="domain" description="BAR" evidence="3">
    <location>
        <begin position="15"/>
        <end position="237"/>
    </location>
</feature>
<feature type="coiled-coil region" evidence="1">
    <location>
        <begin position="126"/>
        <end position="195"/>
    </location>
</feature>
<dbReference type="RefSeq" id="XP_024722704.1">
    <property type="nucleotide sequence ID" value="XM_024863792.1"/>
</dbReference>
<feature type="compositionally biased region" description="Polar residues" evidence="2">
    <location>
        <begin position="303"/>
        <end position="321"/>
    </location>
</feature>